<proteinExistence type="predicted"/>
<dbReference type="PANTHER" id="PTHR34361">
    <property type="entry name" value="OS08G0157800 PROTEIN"/>
    <property type="match status" value="1"/>
</dbReference>
<feature type="region of interest" description="Disordered" evidence="1">
    <location>
        <begin position="432"/>
        <end position="460"/>
    </location>
</feature>
<protein>
    <submittedName>
        <fullName evidence="2">Uncharacterized protein</fullName>
    </submittedName>
</protein>
<reference evidence="2 3" key="1">
    <citation type="journal article" date="2013" name="BMC Genomics">
        <title>The miniature genome of a carnivorous plant Genlisea aurea contains a low number of genes and short non-coding sequences.</title>
        <authorList>
            <person name="Leushkin E.V."/>
            <person name="Sutormin R.A."/>
            <person name="Nabieva E.R."/>
            <person name="Penin A.A."/>
            <person name="Kondrashov A.S."/>
            <person name="Logacheva M.D."/>
        </authorList>
    </citation>
    <scope>NUCLEOTIDE SEQUENCE [LARGE SCALE GENOMIC DNA]</scope>
</reference>
<feature type="non-terminal residue" evidence="2">
    <location>
        <position position="596"/>
    </location>
</feature>
<gene>
    <name evidence="2" type="ORF">M569_15252</name>
</gene>
<evidence type="ECO:0000313" key="3">
    <source>
        <dbReference type="Proteomes" id="UP000015453"/>
    </source>
</evidence>
<name>S8DA30_9LAMI</name>
<dbReference type="AlphaFoldDB" id="S8DA30"/>
<dbReference type="OrthoDB" id="611935at2759"/>
<dbReference type="EMBL" id="AUSU01008273">
    <property type="protein sequence ID" value="EPS59553.1"/>
    <property type="molecule type" value="Genomic_DNA"/>
</dbReference>
<feature type="region of interest" description="Disordered" evidence="1">
    <location>
        <begin position="572"/>
        <end position="596"/>
    </location>
</feature>
<feature type="compositionally biased region" description="Acidic residues" evidence="1">
    <location>
        <begin position="579"/>
        <end position="589"/>
    </location>
</feature>
<dbReference type="Proteomes" id="UP000015453">
    <property type="component" value="Unassembled WGS sequence"/>
</dbReference>
<sequence length="596" mass="64993">MMSSGNPVYGGRNSSSWVSNLSASAPPFTVDRLNSSPKLEPPFCFSDSYFDVENSGRGWHYQYPSAPISSGMATSFSLPHEYQFLAPASRASSAGFEYGTEVKPSYSPCVPSFYGDHNIKHGVEEPSSSYVEDRRSEPRMTSLLHYPPSSFDLECGFQPVDSFGFHDGNCSRRLDPDLVSSAAEENRGGSKTYRNHRNEVATGKQLTEDSWGDSAFSYNEYLIRKSTIPYQKCDRYFDEEACLSSGAGGNMDEKKTLIELNQSRIPYFQDSSSIYPRSGTSEMEGSVSLNQSGLVASELNYLQAMDILGSDVRSRVNSQSPAFDFFGIPAISCNSAEPADAFGKSADIIDHQNLGVDSPCWRGTPSSHFSLLDDDSGGYNLIKKPLDECNVSELEKYQSAGYLATEPRVVIFGKTMEPFATNKKDYAGDDDISCPNENDGKPEVNITSVPSGGAKSGDIPNMLTSLMMNDDDPDKTIPVSRNASSDQDVSGSGIRGDVPAGVKIASNAAEEEDFPQHFERKYSESSPSTMIEALHSISEQLLVRLSNDSGSLEDGKIEVLERIISNLKSCLSKNTTATGDDDDEPESDTSESSRDL</sequence>
<evidence type="ECO:0000313" key="2">
    <source>
        <dbReference type="EMBL" id="EPS59553.1"/>
    </source>
</evidence>
<keyword evidence="3" id="KW-1185">Reference proteome</keyword>
<organism evidence="2 3">
    <name type="scientific">Genlisea aurea</name>
    <dbReference type="NCBI Taxonomy" id="192259"/>
    <lineage>
        <taxon>Eukaryota</taxon>
        <taxon>Viridiplantae</taxon>
        <taxon>Streptophyta</taxon>
        <taxon>Embryophyta</taxon>
        <taxon>Tracheophyta</taxon>
        <taxon>Spermatophyta</taxon>
        <taxon>Magnoliopsida</taxon>
        <taxon>eudicotyledons</taxon>
        <taxon>Gunneridae</taxon>
        <taxon>Pentapetalae</taxon>
        <taxon>asterids</taxon>
        <taxon>lamiids</taxon>
        <taxon>Lamiales</taxon>
        <taxon>Lentibulariaceae</taxon>
        <taxon>Genlisea</taxon>
    </lineage>
</organism>
<accession>S8DA30</accession>
<evidence type="ECO:0000256" key="1">
    <source>
        <dbReference type="SAM" id="MobiDB-lite"/>
    </source>
</evidence>
<dbReference type="PANTHER" id="PTHR34361:SF2">
    <property type="entry name" value="OS08G0157800 PROTEIN"/>
    <property type="match status" value="1"/>
</dbReference>
<comment type="caution">
    <text evidence="2">The sequence shown here is derived from an EMBL/GenBank/DDBJ whole genome shotgun (WGS) entry which is preliminary data.</text>
</comment>